<evidence type="ECO:0000313" key="1">
    <source>
        <dbReference type="EMBL" id="MFK9084129.1"/>
    </source>
</evidence>
<comment type="caution">
    <text evidence="1">The sequence shown here is derived from an EMBL/GenBank/DDBJ whole genome shotgun (WGS) entry which is preliminary data.</text>
</comment>
<gene>
    <name evidence="1" type="ORF">ACJEBM_26075</name>
</gene>
<dbReference type="Proteomes" id="UP001622950">
    <property type="component" value="Unassembled WGS sequence"/>
</dbReference>
<sequence length="188" mass="21197">MPWKNSDSRYSTVSIALHWLMLVLLALVYACIELRGLFPKGSGGRTLIVESHFMLGLTVFVLVWLRLFARNLGPAPQIFPASPKWQTLLARLMHWALYLFMIAMPILGWLVTSAKGNQVMFYGFDLPMLVAQNKDLAKQIQGWHELGGTLGYWLIGLHAVAGLYHHYVVGDNTLLRMMPKRVNSNTGS</sequence>
<name>A0ACC7N1P1_9PSED</name>
<evidence type="ECO:0000313" key="2">
    <source>
        <dbReference type="Proteomes" id="UP001622950"/>
    </source>
</evidence>
<keyword evidence="2" id="KW-1185">Reference proteome</keyword>
<dbReference type="EMBL" id="JBJHQE010000071">
    <property type="protein sequence ID" value="MFK9084129.1"/>
    <property type="molecule type" value="Genomic_DNA"/>
</dbReference>
<protein>
    <submittedName>
        <fullName evidence="1">Cytochrome b</fullName>
    </submittedName>
</protein>
<proteinExistence type="predicted"/>
<organism evidence="1 2">
    <name type="scientific">Pseudomonas neuropathica</name>
    <dbReference type="NCBI Taxonomy" id="2730425"/>
    <lineage>
        <taxon>Bacteria</taxon>
        <taxon>Pseudomonadati</taxon>
        <taxon>Pseudomonadota</taxon>
        <taxon>Gammaproteobacteria</taxon>
        <taxon>Pseudomonadales</taxon>
        <taxon>Pseudomonadaceae</taxon>
        <taxon>Pseudomonas</taxon>
    </lineage>
</organism>
<accession>A0ACC7N1P1</accession>
<reference evidence="1" key="1">
    <citation type="submission" date="2024-11" db="EMBL/GenBank/DDBJ databases">
        <authorList>
            <person name="Lucas J.A."/>
        </authorList>
    </citation>
    <scope>NUCLEOTIDE SEQUENCE</scope>
    <source>
        <strain evidence="1">Z 8.8</strain>
    </source>
</reference>